<dbReference type="InterPro" id="IPR013088">
    <property type="entry name" value="Znf_NHR/GATA"/>
</dbReference>
<evidence type="ECO:0000259" key="8">
    <source>
        <dbReference type="PROSITE" id="PS50114"/>
    </source>
</evidence>
<dbReference type="InterPro" id="IPR000679">
    <property type="entry name" value="Znf_GATA"/>
</dbReference>
<dbReference type="PROSITE" id="PS00344">
    <property type="entry name" value="GATA_ZN_FINGER_1"/>
    <property type="match status" value="1"/>
</dbReference>
<dbReference type="EMBL" id="KE124178">
    <property type="protein sequence ID" value="EPB81396.1"/>
    <property type="molecule type" value="Genomic_DNA"/>
</dbReference>
<dbReference type="Gene3D" id="3.30.50.10">
    <property type="entry name" value="Erythroid Transcription Factor GATA-1, subunit A"/>
    <property type="match status" value="1"/>
</dbReference>
<keyword evidence="3 6" id="KW-0863">Zinc-finger</keyword>
<protein>
    <recommendedName>
        <fullName evidence="8">GATA-type domain-containing protein</fullName>
    </recommendedName>
</protein>
<proteinExistence type="predicted"/>
<dbReference type="SMART" id="SM00401">
    <property type="entry name" value="ZnF_GATA"/>
    <property type="match status" value="1"/>
</dbReference>
<accession>S2IUU9</accession>
<sequence>MQQQHNQAYSSALFLCDEPQPIHYYNNHLPVNQHHPQAKHHYDLSILQQPLLLTSLPLTNYACDDVFDYSTLDLFNTPIHANNNSLLFASTTTTTTTTATATNTGPATSAFTTNNHHRTTMAAVCSPPSSASNCSYFEGEGSLSPILYTSNAMPSYHSDEDPEWGQHYHHHPYEKKRGRKRKNPLDTINKRKRHHILTTTPSNSTSAKGSGSTRCTNCRTANTPLWRRNPQGQPLCNACGLFLKLHGTVRPLSLKTDIIKKRNRSGSQKEGAASNTPSAGTNDEDDKPATSTHRRKRRTSASIKHKQDTDSVASSSSLSSLSDLHEEEEEEEEASYFCSDTTTAVIEKNPQQNELLMVDAMFLGTGGNEIDAFIQGNSHVQDLNYTTSAYDFFL</sequence>
<dbReference type="PRINTS" id="PR00619">
    <property type="entry name" value="GATAZNFINGER"/>
</dbReference>
<feature type="compositionally biased region" description="Polar residues" evidence="7">
    <location>
        <begin position="197"/>
        <end position="215"/>
    </location>
</feature>
<dbReference type="STRING" id="1220926.S2IUU9"/>
<dbReference type="GO" id="GO:0005634">
    <property type="term" value="C:nucleus"/>
    <property type="evidence" value="ECO:0007669"/>
    <property type="project" value="UniProtKB-SubCell"/>
</dbReference>
<dbReference type="Pfam" id="PF00320">
    <property type="entry name" value="GATA"/>
    <property type="match status" value="1"/>
</dbReference>
<feature type="compositionally biased region" description="Polar residues" evidence="7">
    <location>
        <begin position="265"/>
        <end position="281"/>
    </location>
</feature>
<evidence type="ECO:0000313" key="9">
    <source>
        <dbReference type="EMBL" id="EPB81396.1"/>
    </source>
</evidence>
<dbReference type="GO" id="GO:0008270">
    <property type="term" value="F:zinc ion binding"/>
    <property type="evidence" value="ECO:0007669"/>
    <property type="project" value="UniProtKB-KW"/>
</dbReference>
<dbReference type="SUPFAM" id="SSF57716">
    <property type="entry name" value="Glucocorticoid receptor-like (DNA-binding domain)"/>
    <property type="match status" value="1"/>
</dbReference>
<evidence type="ECO:0000256" key="1">
    <source>
        <dbReference type="ARBA" id="ARBA00004123"/>
    </source>
</evidence>
<keyword evidence="4" id="KW-0862">Zinc</keyword>
<evidence type="ECO:0000256" key="5">
    <source>
        <dbReference type="ARBA" id="ARBA00023242"/>
    </source>
</evidence>
<evidence type="ECO:0000256" key="6">
    <source>
        <dbReference type="PROSITE-ProRule" id="PRU00094"/>
    </source>
</evidence>
<dbReference type="AlphaFoldDB" id="S2IUU9"/>
<feature type="region of interest" description="Disordered" evidence="7">
    <location>
        <begin position="158"/>
        <end position="215"/>
    </location>
</feature>
<dbReference type="CDD" id="cd00202">
    <property type="entry name" value="ZnF_GATA"/>
    <property type="match status" value="1"/>
</dbReference>
<feature type="compositionally biased region" description="Acidic residues" evidence="7">
    <location>
        <begin position="325"/>
        <end position="334"/>
    </location>
</feature>
<comment type="subcellular location">
    <subcellularLocation>
        <location evidence="1">Nucleus</location>
    </subcellularLocation>
</comment>
<dbReference type="GO" id="GO:0000122">
    <property type="term" value="P:negative regulation of transcription by RNA polymerase II"/>
    <property type="evidence" value="ECO:0007669"/>
    <property type="project" value="TreeGrafter"/>
</dbReference>
<dbReference type="OrthoDB" id="515401at2759"/>
<dbReference type="PANTHER" id="PTHR10071">
    <property type="entry name" value="TRANSCRIPTION FACTOR GATA FAMILY MEMBER"/>
    <property type="match status" value="1"/>
</dbReference>
<evidence type="ECO:0000256" key="4">
    <source>
        <dbReference type="ARBA" id="ARBA00022833"/>
    </source>
</evidence>
<dbReference type="VEuPathDB" id="FungiDB:HMPREF1544_11885"/>
<keyword evidence="2" id="KW-0479">Metal-binding</keyword>
<dbReference type="PROSITE" id="PS50114">
    <property type="entry name" value="GATA_ZN_FINGER_2"/>
    <property type="match status" value="1"/>
</dbReference>
<dbReference type="InParanoid" id="S2IUU9"/>
<gene>
    <name evidence="9" type="ORF">HMPREF1544_11885</name>
</gene>
<dbReference type="InterPro" id="IPR039355">
    <property type="entry name" value="Transcription_factor_GATA"/>
</dbReference>
<evidence type="ECO:0000256" key="3">
    <source>
        <dbReference type="ARBA" id="ARBA00022771"/>
    </source>
</evidence>
<reference evidence="10" key="1">
    <citation type="submission" date="2013-05" db="EMBL/GenBank/DDBJ databases">
        <title>The Genome sequence of Mucor circinelloides f. circinelloides 1006PhL.</title>
        <authorList>
            <consortium name="The Broad Institute Genomics Platform"/>
            <person name="Cuomo C."/>
            <person name="Earl A."/>
            <person name="Findley K."/>
            <person name="Lee S.C."/>
            <person name="Walker B."/>
            <person name="Young S."/>
            <person name="Zeng Q."/>
            <person name="Gargeya S."/>
            <person name="Fitzgerald M."/>
            <person name="Haas B."/>
            <person name="Abouelleil A."/>
            <person name="Allen A.W."/>
            <person name="Alvarado L."/>
            <person name="Arachchi H.M."/>
            <person name="Berlin A.M."/>
            <person name="Chapman S.B."/>
            <person name="Gainer-Dewar J."/>
            <person name="Goldberg J."/>
            <person name="Griggs A."/>
            <person name="Gujja S."/>
            <person name="Hansen M."/>
            <person name="Howarth C."/>
            <person name="Imamovic A."/>
            <person name="Ireland A."/>
            <person name="Larimer J."/>
            <person name="McCowan C."/>
            <person name="Murphy C."/>
            <person name="Pearson M."/>
            <person name="Poon T.W."/>
            <person name="Priest M."/>
            <person name="Roberts A."/>
            <person name="Saif S."/>
            <person name="Shea T."/>
            <person name="Sisk P."/>
            <person name="Sykes S."/>
            <person name="Wortman J."/>
            <person name="Nusbaum C."/>
            <person name="Birren B."/>
        </authorList>
    </citation>
    <scope>NUCLEOTIDE SEQUENCE [LARGE SCALE GENOMIC DNA]</scope>
    <source>
        <strain evidence="10">1006PhL</strain>
    </source>
</reference>
<feature type="region of interest" description="Disordered" evidence="7">
    <location>
        <begin position="260"/>
        <end position="339"/>
    </location>
</feature>
<feature type="compositionally biased region" description="Basic residues" evidence="7">
    <location>
        <begin position="167"/>
        <end position="182"/>
    </location>
</feature>
<dbReference type="GO" id="GO:0000978">
    <property type="term" value="F:RNA polymerase II cis-regulatory region sequence-specific DNA binding"/>
    <property type="evidence" value="ECO:0007669"/>
    <property type="project" value="TreeGrafter"/>
</dbReference>
<dbReference type="eggNOG" id="KOG1601">
    <property type="taxonomic scope" value="Eukaryota"/>
</dbReference>
<evidence type="ECO:0000256" key="7">
    <source>
        <dbReference type="SAM" id="MobiDB-lite"/>
    </source>
</evidence>
<keyword evidence="10" id="KW-1185">Reference proteome</keyword>
<evidence type="ECO:0000313" key="10">
    <source>
        <dbReference type="Proteomes" id="UP000014254"/>
    </source>
</evidence>
<keyword evidence="5" id="KW-0539">Nucleus</keyword>
<feature type="domain" description="GATA-type" evidence="8">
    <location>
        <begin position="209"/>
        <end position="262"/>
    </location>
</feature>
<dbReference type="GO" id="GO:0045944">
    <property type="term" value="P:positive regulation of transcription by RNA polymerase II"/>
    <property type="evidence" value="ECO:0007669"/>
    <property type="project" value="TreeGrafter"/>
</dbReference>
<dbReference type="FunFam" id="3.30.50.10:FF:000007">
    <property type="entry name" value="Nitrogen regulatory AreA, N-terminal"/>
    <property type="match status" value="1"/>
</dbReference>
<dbReference type="PANTHER" id="PTHR10071:SF281">
    <property type="entry name" value="BOX A-BINDING FACTOR-RELATED"/>
    <property type="match status" value="1"/>
</dbReference>
<evidence type="ECO:0000256" key="2">
    <source>
        <dbReference type="ARBA" id="ARBA00022723"/>
    </source>
</evidence>
<dbReference type="Proteomes" id="UP000014254">
    <property type="component" value="Unassembled WGS sequence"/>
</dbReference>
<organism evidence="9 10">
    <name type="scientific">Mucor circinelloides f. circinelloides (strain 1006PhL)</name>
    <name type="common">Mucormycosis agent</name>
    <name type="synonym">Calyptromyces circinelloides</name>
    <dbReference type="NCBI Taxonomy" id="1220926"/>
    <lineage>
        <taxon>Eukaryota</taxon>
        <taxon>Fungi</taxon>
        <taxon>Fungi incertae sedis</taxon>
        <taxon>Mucoromycota</taxon>
        <taxon>Mucoromycotina</taxon>
        <taxon>Mucoromycetes</taxon>
        <taxon>Mucorales</taxon>
        <taxon>Mucorineae</taxon>
        <taxon>Mucoraceae</taxon>
        <taxon>Mucor</taxon>
    </lineage>
</organism>
<dbReference type="GO" id="GO:0000981">
    <property type="term" value="F:DNA-binding transcription factor activity, RNA polymerase II-specific"/>
    <property type="evidence" value="ECO:0007669"/>
    <property type="project" value="TreeGrafter"/>
</dbReference>
<name>S2IUU9_MUCC1</name>